<reference evidence="1 2" key="1">
    <citation type="journal article" date="2019" name="Mol. Ecol. Resour.">
        <title>Chromosome-level genome assembly of Triplophysa tibetana, a fish adapted to the harsh high-altitude environment of the Tibetan Plateau.</title>
        <authorList>
            <person name="Yang X."/>
            <person name="Liu H."/>
            <person name="Ma Z."/>
            <person name="Zou Y."/>
            <person name="Zou M."/>
            <person name="Mao Y."/>
            <person name="Li X."/>
            <person name="Wang H."/>
            <person name="Chen T."/>
            <person name="Wang W."/>
            <person name="Yang R."/>
        </authorList>
    </citation>
    <scope>NUCLEOTIDE SEQUENCE [LARGE SCALE GENOMIC DNA]</scope>
    <source>
        <strain evidence="1">TTIB1903HZAU</strain>
        <tissue evidence="1">Muscle</tissue>
    </source>
</reference>
<protein>
    <submittedName>
        <fullName evidence="1">Uncharacterized protein</fullName>
    </submittedName>
</protein>
<dbReference type="PANTHER" id="PTHR31025">
    <property type="entry name" value="SI:CH211-196P9.1-RELATED"/>
    <property type="match status" value="1"/>
</dbReference>
<keyword evidence="2" id="KW-1185">Reference proteome</keyword>
<dbReference type="EMBL" id="SOYY01000025">
    <property type="protein sequence ID" value="KAA0701587.1"/>
    <property type="molecule type" value="Genomic_DNA"/>
</dbReference>
<sequence>MMCATAADVETTLDVAASGTGPASTGRWMITLEGHVISESSTQTFLTGLAALFAVYYVFKLQYQDEAACTLEFIQRRFIGVNPERGSKATRGKGLSEKTGSIVQKKHWTVNGNVSTLLKNLIDL</sequence>
<dbReference type="PANTHER" id="PTHR31025:SF30">
    <property type="entry name" value="SI:DKEY-15H8.17"/>
    <property type="match status" value="1"/>
</dbReference>
<evidence type="ECO:0000313" key="2">
    <source>
        <dbReference type="Proteomes" id="UP000324632"/>
    </source>
</evidence>
<gene>
    <name evidence="1" type="ORF">E1301_Tti023047</name>
</gene>
<name>A0A5A9MZA1_9TELE</name>
<proteinExistence type="predicted"/>
<evidence type="ECO:0000313" key="1">
    <source>
        <dbReference type="EMBL" id="KAA0701587.1"/>
    </source>
</evidence>
<dbReference type="AlphaFoldDB" id="A0A5A9MZA1"/>
<organism evidence="1 2">
    <name type="scientific">Triplophysa tibetana</name>
    <dbReference type="NCBI Taxonomy" id="1572043"/>
    <lineage>
        <taxon>Eukaryota</taxon>
        <taxon>Metazoa</taxon>
        <taxon>Chordata</taxon>
        <taxon>Craniata</taxon>
        <taxon>Vertebrata</taxon>
        <taxon>Euteleostomi</taxon>
        <taxon>Actinopterygii</taxon>
        <taxon>Neopterygii</taxon>
        <taxon>Teleostei</taxon>
        <taxon>Ostariophysi</taxon>
        <taxon>Cypriniformes</taxon>
        <taxon>Nemacheilidae</taxon>
        <taxon>Triplophysa</taxon>
    </lineage>
</organism>
<comment type="caution">
    <text evidence="1">The sequence shown here is derived from an EMBL/GenBank/DDBJ whole genome shotgun (WGS) entry which is preliminary data.</text>
</comment>
<accession>A0A5A9MZA1</accession>
<dbReference type="Proteomes" id="UP000324632">
    <property type="component" value="Chromosome 25"/>
</dbReference>